<feature type="region of interest" description="Disordered" evidence="1">
    <location>
        <begin position="1"/>
        <end position="22"/>
    </location>
</feature>
<organism evidence="2">
    <name type="scientific">Ooceraea biroi</name>
    <name type="common">Clonal raider ant</name>
    <name type="synonym">Cerapachys biroi</name>
    <dbReference type="NCBI Taxonomy" id="2015173"/>
    <lineage>
        <taxon>Eukaryota</taxon>
        <taxon>Metazoa</taxon>
        <taxon>Ecdysozoa</taxon>
        <taxon>Arthropoda</taxon>
        <taxon>Hexapoda</taxon>
        <taxon>Insecta</taxon>
        <taxon>Pterygota</taxon>
        <taxon>Neoptera</taxon>
        <taxon>Endopterygota</taxon>
        <taxon>Hymenoptera</taxon>
        <taxon>Apocrita</taxon>
        <taxon>Aculeata</taxon>
        <taxon>Formicoidea</taxon>
        <taxon>Formicidae</taxon>
        <taxon>Dorylinae</taxon>
        <taxon>Ooceraea</taxon>
    </lineage>
</organism>
<reference evidence="2" key="1">
    <citation type="journal article" date="2018" name="Genome Res.">
        <title>The genomic architecture and molecular evolution of ant odorant receptors.</title>
        <authorList>
            <person name="McKenzie S.K."/>
            <person name="Kronauer D.J.C."/>
        </authorList>
    </citation>
    <scope>NUCLEOTIDE SEQUENCE [LARGE SCALE GENOMIC DNA]</scope>
    <source>
        <strain evidence="2">Clonal line C1</strain>
    </source>
</reference>
<gene>
    <name evidence="2" type="ORF">DMN91_007062</name>
</gene>
<comment type="caution">
    <text evidence="2">The sequence shown here is derived from an EMBL/GenBank/DDBJ whole genome shotgun (WGS) entry which is preliminary data.</text>
</comment>
<sequence>MINFTNDPAEETRNSRVAEPAGSREVELIQMPCDTLGRASHPQARVLVARVMVHRGCISRILCYCISLPANRTRYAGCGEYPSANWWFCTYFMLRCIMYSQTTRKEEAIYSTSACKVKLCTKMYNFDRQNFSGLIYKCNFPT</sequence>
<proteinExistence type="predicted"/>
<dbReference type="OrthoDB" id="6377396at2759"/>
<evidence type="ECO:0000313" key="2">
    <source>
        <dbReference type="EMBL" id="RLU20452.1"/>
    </source>
</evidence>
<feature type="compositionally biased region" description="Basic and acidic residues" evidence="1">
    <location>
        <begin position="10"/>
        <end position="22"/>
    </location>
</feature>
<dbReference type="AlphaFoldDB" id="A0A3L8DJR9"/>
<accession>A0A3L8DJR9</accession>
<name>A0A3L8DJR9_OOCBI</name>
<dbReference type="Proteomes" id="UP000279307">
    <property type="component" value="Chromosome 7"/>
</dbReference>
<evidence type="ECO:0000256" key="1">
    <source>
        <dbReference type="SAM" id="MobiDB-lite"/>
    </source>
</evidence>
<dbReference type="EMBL" id="QOIP01000007">
    <property type="protein sequence ID" value="RLU20452.1"/>
    <property type="molecule type" value="Genomic_DNA"/>
</dbReference>
<reference evidence="2" key="2">
    <citation type="submission" date="2018-07" db="EMBL/GenBank/DDBJ databases">
        <authorList>
            <person name="Mckenzie S.K."/>
            <person name="Kronauer D.J.C."/>
        </authorList>
    </citation>
    <scope>NUCLEOTIDE SEQUENCE</scope>
    <source>
        <strain evidence="2">Clonal line C1</strain>
    </source>
</reference>
<protein>
    <submittedName>
        <fullName evidence="2">Uncharacterized protein</fullName>
    </submittedName>
</protein>